<evidence type="ECO:0000313" key="2">
    <source>
        <dbReference type="EMBL" id="KRN66729.1"/>
    </source>
</evidence>
<evidence type="ECO:0000259" key="1">
    <source>
        <dbReference type="PROSITE" id="PS51186"/>
    </source>
</evidence>
<dbReference type="GO" id="GO:0008080">
    <property type="term" value="F:N-acetyltransferase activity"/>
    <property type="evidence" value="ECO:0007669"/>
    <property type="project" value="InterPro"/>
</dbReference>
<name>A0A0R2INK2_9LACO</name>
<sequence length="190" mass="22397">MKKFKAIIKDRFFNRTKQLREQAFEIRDHVIRIEDDTYFIAKAMIPDIPDILNVERSVYEGQTPWDRTAFANELRRKYDRLYLVIRYHDRMLGFIGASFDDRSKTAHITNVAVVEDKQNRGIGGYLLDTMIKKAKYIGYQKMTLEVRRSNLRAQALYLKLGFEKTGVKAHYYFGDHEDAIDMTLDLTRGD</sequence>
<protein>
    <submittedName>
        <fullName evidence="2">Acetyltransferase</fullName>
    </submittedName>
</protein>
<dbReference type="Proteomes" id="UP000051568">
    <property type="component" value="Unassembled WGS sequence"/>
</dbReference>
<dbReference type="NCBIfam" id="TIGR01575">
    <property type="entry name" value="rimI"/>
    <property type="match status" value="1"/>
</dbReference>
<gene>
    <name evidence="2" type="ORF">IV80_GL001320</name>
</gene>
<evidence type="ECO:0000313" key="3">
    <source>
        <dbReference type="Proteomes" id="UP000051568"/>
    </source>
</evidence>
<dbReference type="CDD" id="cd04301">
    <property type="entry name" value="NAT_SF"/>
    <property type="match status" value="1"/>
</dbReference>
<keyword evidence="2" id="KW-0808">Transferase</keyword>
<dbReference type="AlphaFoldDB" id="A0A0R2INK2"/>
<dbReference type="InterPro" id="IPR000182">
    <property type="entry name" value="GNAT_dom"/>
</dbReference>
<comment type="caution">
    <text evidence="2">The sequence shown here is derived from an EMBL/GenBank/DDBJ whole genome shotgun (WGS) entry which is preliminary data.</text>
</comment>
<feature type="domain" description="N-acetyltransferase" evidence="1">
    <location>
        <begin position="31"/>
        <end position="187"/>
    </location>
</feature>
<reference evidence="2 3" key="1">
    <citation type="journal article" date="2015" name="Genome Announc.">
        <title>Expanding the biotechnology potential of lactobacilli through comparative genomics of 213 strains and associated genera.</title>
        <authorList>
            <person name="Sun Z."/>
            <person name="Harris H.M."/>
            <person name="McCann A."/>
            <person name="Guo C."/>
            <person name="Argimon S."/>
            <person name="Zhang W."/>
            <person name="Yang X."/>
            <person name="Jeffery I.B."/>
            <person name="Cooney J.C."/>
            <person name="Kagawa T.F."/>
            <person name="Liu W."/>
            <person name="Song Y."/>
            <person name="Salvetti E."/>
            <person name="Wrobel A."/>
            <person name="Rasinkangas P."/>
            <person name="Parkhill J."/>
            <person name="Rea M.C."/>
            <person name="O'Sullivan O."/>
            <person name="Ritari J."/>
            <person name="Douillard F.P."/>
            <person name="Paul Ross R."/>
            <person name="Yang R."/>
            <person name="Briner A.E."/>
            <person name="Felis G.E."/>
            <person name="de Vos W.M."/>
            <person name="Barrangou R."/>
            <person name="Klaenhammer T.R."/>
            <person name="Caufield P.W."/>
            <person name="Cui Y."/>
            <person name="Zhang H."/>
            <person name="O'Toole P.W."/>
        </authorList>
    </citation>
    <scope>NUCLEOTIDE SEQUENCE [LARGE SCALE GENOMIC DNA]</scope>
    <source>
        <strain evidence="2 3">DSM 17757</strain>
    </source>
</reference>
<dbReference type="PANTHER" id="PTHR47542">
    <property type="entry name" value="ACYL-COA N-ACYLTRANSFERASES (NAT) SUPERFAMILY PROTEIN"/>
    <property type="match status" value="1"/>
</dbReference>
<dbReference type="InterPro" id="IPR016181">
    <property type="entry name" value="Acyl_CoA_acyltransferase"/>
</dbReference>
<dbReference type="PANTHER" id="PTHR47542:SF2">
    <property type="entry name" value="ACYL-COA N-ACYLTRANSFERASES (NAT) SUPERFAMILY PROTEIN"/>
    <property type="match status" value="1"/>
</dbReference>
<proteinExistence type="predicted"/>
<dbReference type="PATRIC" id="fig|319652.3.peg.1335"/>
<dbReference type="EMBL" id="JQBR01000004">
    <property type="protein sequence ID" value="KRN66729.1"/>
    <property type="molecule type" value="Genomic_DNA"/>
</dbReference>
<keyword evidence="3" id="KW-1185">Reference proteome</keyword>
<organism evidence="2 3">
    <name type="scientific">Pediococcus cellicola</name>
    <dbReference type="NCBI Taxonomy" id="319652"/>
    <lineage>
        <taxon>Bacteria</taxon>
        <taxon>Bacillati</taxon>
        <taxon>Bacillota</taxon>
        <taxon>Bacilli</taxon>
        <taxon>Lactobacillales</taxon>
        <taxon>Lactobacillaceae</taxon>
        <taxon>Pediococcus</taxon>
    </lineage>
</organism>
<dbReference type="PROSITE" id="PS51186">
    <property type="entry name" value="GNAT"/>
    <property type="match status" value="1"/>
</dbReference>
<dbReference type="SUPFAM" id="SSF55729">
    <property type="entry name" value="Acyl-CoA N-acyltransferases (Nat)"/>
    <property type="match status" value="1"/>
</dbReference>
<dbReference type="Gene3D" id="3.40.630.30">
    <property type="match status" value="1"/>
</dbReference>
<dbReference type="STRING" id="319652.IV80_GL001320"/>
<dbReference type="Pfam" id="PF00583">
    <property type="entry name" value="Acetyltransf_1"/>
    <property type="match status" value="1"/>
</dbReference>
<accession>A0A0R2INK2</accession>
<dbReference type="InterPro" id="IPR006464">
    <property type="entry name" value="AcTrfase_RimI/Ard1"/>
</dbReference>